<dbReference type="EMBL" id="MJAT01000038">
    <property type="protein sequence ID" value="OEH84416.1"/>
    <property type="molecule type" value="Genomic_DNA"/>
</dbReference>
<evidence type="ECO:0000256" key="4">
    <source>
        <dbReference type="ARBA" id="ARBA00022679"/>
    </source>
</evidence>
<keyword evidence="1 8" id="KW-0963">Cytoplasm</keyword>
<dbReference type="PIRSF" id="PIRSF000729">
    <property type="entry name" value="GK"/>
    <property type="match status" value="1"/>
</dbReference>
<evidence type="ECO:0000256" key="6">
    <source>
        <dbReference type="ARBA" id="ARBA00022777"/>
    </source>
</evidence>
<dbReference type="SMART" id="SM00359">
    <property type="entry name" value="PUA"/>
    <property type="match status" value="1"/>
</dbReference>
<comment type="similarity">
    <text evidence="8">Belongs to the glutamate 5-kinase family.</text>
</comment>
<dbReference type="PANTHER" id="PTHR43654">
    <property type="entry name" value="GLUTAMATE 5-KINASE"/>
    <property type="match status" value="1"/>
</dbReference>
<dbReference type="Gene3D" id="2.30.130.10">
    <property type="entry name" value="PUA domain"/>
    <property type="match status" value="1"/>
</dbReference>
<keyword evidence="4 8" id="KW-0808">Transferase</keyword>
<dbReference type="SUPFAM" id="SSF88697">
    <property type="entry name" value="PUA domain-like"/>
    <property type="match status" value="1"/>
</dbReference>
<dbReference type="InterPro" id="IPR015947">
    <property type="entry name" value="PUA-like_sf"/>
</dbReference>
<dbReference type="CDD" id="cd04242">
    <property type="entry name" value="AAK_G5K_ProB"/>
    <property type="match status" value="1"/>
</dbReference>
<evidence type="ECO:0000259" key="9">
    <source>
        <dbReference type="SMART" id="SM00359"/>
    </source>
</evidence>
<dbReference type="HAMAP" id="MF_00456">
    <property type="entry name" value="ProB"/>
    <property type="match status" value="1"/>
</dbReference>
<organism evidence="10 11">
    <name type="scientific">Desulfuribacillus stibiiarsenatis</name>
    <dbReference type="NCBI Taxonomy" id="1390249"/>
    <lineage>
        <taxon>Bacteria</taxon>
        <taxon>Bacillati</taxon>
        <taxon>Bacillota</taxon>
        <taxon>Desulfuribacillia</taxon>
        <taxon>Desulfuribacillales</taxon>
        <taxon>Desulfuribacillaceae</taxon>
        <taxon>Desulfuribacillus</taxon>
    </lineage>
</organism>
<dbReference type="Pfam" id="PF00696">
    <property type="entry name" value="AA_kinase"/>
    <property type="match status" value="1"/>
</dbReference>
<dbReference type="PANTHER" id="PTHR43654:SF1">
    <property type="entry name" value="ISOPENTENYL PHOSPHATE KINASE"/>
    <property type="match status" value="1"/>
</dbReference>
<dbReference type="InterPro" id="IPR041739">
    <property type="entry name" value="G5K_ProB"/>
</dbReference>
<dbReference type="Gene3D" id="3.40.1160.10">
    <property type="entry name" value="Acetylglutamate kinase-like"/>
    <property type="match status" value="1"/>
</dbReference>
<feature type="binding site" evidence="8">
    <location>
        <position position="145"/>
    </location>
    <ligand>
        <name>substrate</name>
    </ligand>
</feature>
<evidence type="ECO:0000256" key="2">
    <source>
        <dbReference type="ARBA" id="ARBA00022605"/>
    </source>
</evidence>
<sequence>MLSFLYRRWTKMKNRVVIKVGSSSLTADGIIAHDQMEKLTTQIAYLMRKGFEVVLVSSGAVAAGLGKLGWEREGLLVPQKQAAAAVGQGLLMHRYEQLFQCEGINVAQILLTNEDIADRKRYVNAKNTFQTLLQNGILPIVNENDTVAVDEIKFGDNDRLAALVAGVVEADSLLVLTDIDGLYTDHPKHNPEAKKLDVVDIIDESIQQMAKGAGTKAGTGGMITKIEAARIATLSGATTYIAKGSIPWVLKKIFLEHENIGTKFLPAQKTLKNRMQWLAFASKPLGKIFVDHGAEHAIYHDNKSLLAAGVKEIKGDFCSGNVIEICSESGKELGKGVVSISSAEIKGILEQEIRPKGIIVIHKNDLFIH</sequence>
<protein>
    <recommendedName>
        <fullName evidence="8">Glutamate 5-kinase</fullName>
        <ecNumber evidence="8">2.7.2.11</ecNumber>
    </recommendedName>
    <alternativeName>
        <fullName evidence="8">Gamma-glutamyl kinase</fullName>
        <shortName evidence="8">GK</shortName>
    </alternativeName>
</protein>
<feature type="binding site" evidence="8">
    <location>
        <begin position="177"/>
        <end position="178"/>
    </location>
    <ligand>
        <name>ATP</name>
        <dbReference type="ChEBI" id="CHEBI:30616"/>
    </ligand>
</feature>
<proteinExistence type="inferred from homology"/>
<dbReference type="EC" id="2.7.2.11" evidence="8"/>
<keyword evidence="7 8" id="KW-0067">ATP-binding</keyword>
<evidence type="ECO:0000313" key="10">
    <source>
        <dbReference type="EMBL" id="OEH84416.1"/>
    </source>
</evidence>
<gene>
    <name evidence="8" type="primary">proB</name>
    <name evidence="10" type="ORF">BHU72_09355</name>
</gene>
<dbReference type="InterPro" id="IPR036393">
    <property type="entry name" value="AceGlu_kinase-like_sf"/>
</dbReference>
<dbReference type="GO" id="GO:0003723">
    <property type="term" value="F:RNA binding"/>
    <property type="evidence" value="ECO:0007669"/>
    <property type="project" value="InterPro"/>
</dbReference>
<dbReference type="GO" id="GO:0005829">
    <property type="term" value="C:cytosol"/>
    <property type="evidence" value="ECO:0007669"/>
    <property type="project" value="TreeGrafter"/>
</dbReference>
<keyword evidence="11" id="KW-1185">Reference proteome</keyword>
<keyword evidence="6 8" id="KW-0418">Kinase</keyword>
<dbReference type="PROSITE" id="PS00902">
    <property type="entry name" value="GLUTAMATE_5_KINASE"/>
    <property type="match status" value="1"/>
</dbReference>
<dbReference type="InterPro" id="IPR001057">
    <property type="entry name" value="Glu/AcGlu_kinase"/>
</dbReference>
<dbReference type="PRINTS" id="PR00474">
    <property type="entry name" value="GLU5KINASE"/>
</dbReference>
<dbReference type="Proteomes" id="UP000095255">
    <property type="component" value="Unassembled WGS sequence"/>
</dbReference>
<reference evidence="10 11" key="1">
    <citation type="submission" date="2016-09" db="EMBL/GenBank/DDBJ databases">
        <title>Desulfuribacillus arsenicus sp. nov., an obligately anaerobic, dissimilatory arsenic- and antimonate-reducing bacterium isolated from anoxic sediments.</title>
        <authorList>
            <person name="Abin C.A."/>
            <person name="Hollibaugh J.T."/>
        </authorList>
    </citation>
    <scope>NUCLEOTIDE SEQUENCE [LARGE SCALE GENOMIC DNA]</scope>
    <source>
        <strain evidence="10 11">MLFW-2</strain>
    </source>
</reference>
<feature type="binding site" evidence="8">
    <location>
        <position position="157"/>
    </location>
    <ligand>
        <name>substrate</name>
    </ligand>
</feature>
<dbReference type="InterPro" id="IPR002478">
    <property type="entry name" value="PUA"/>
</dbReference>
<dbReference type="PROSITE" id="PS50890">
    <property type="entry name" value="PUA"/>
    <property type="match status" value="1"/>
</dbReference>
<evidence type="ECO:0000313" key="11">
    <source>
        <dbReference type="Proteomes" id="UP000095255"/>
    </source>
</evidence>
<feature type="binding site" evidence="8">
    <location>
        <position position="19"/>
    </location>
    <ligand>
        <name>ATP</name>
        <dbReference type="ChEBI" id="CHEBI:30616"/>
    </ligand>
</feature>
<comment type="catalytic activity">
    <reaction evidence="8">
        <text>L-glutamate + ATP = L-glutamyl 5-phosphate + ADP</text>
        <dbReference type="Rhea" id="RHEA:14877"/>
        <dbReference type="ChEBI" id="CHEBI:29985"/>
        <dbReference type="ChEBI" id="CHEBI:30616"/>
        <dbReference type="ChEBI" id="CHEBI:58274"/>
        <dbReference type="ChEBI" id="CHEBI:456216"/>
        <dbReference type="EC" id="2.7.2.11"/>
    </reaction>
</comment>
<dbReference type="FunFam" id="3.40.1160.10:FF:000018">
    <property type="entry name" value="Glutamate 5-kinase"/>
    <property type="match status" value="1"/>
</dbReference>
<dbReference type="InterPro" id="IPR036974">
    <property type="entry name" value="PUA_sf"/>
</dbReference>
<feature type="domain" description="PUA" evidence="9">
    <location>
        <begin position="286"/>
        <end position="367"/>
    </location>
</feature>
<dbReference type="InterPro" id="IPR005715">
    <property type="entry name" value="Glu_5kinase/COase_Synthase"/>
</dbReference>
<dbReference type="STRING" id="1390249.BHU72_09355"/>
<comment type="pathway">
    <text evidence="8">Amino-acid biosynthesis; L-proline biosynthesis; L-glutamate 5-semialdehyde from L-glutamate: step 1/2.</text>
</comment>
<keyword evidence="2 8" id="KW-0028">Amino-acid biosynthesis</keyword>
<evidence type="ECO:0000256" key="8">
    <source>
        <dbReference type="HAMAP-Rule" id="MF_00456"/>
    </source>
</evidence>
<dbReference type="NCBIfam" id="TIGR01027">
    <property type="entry name" value="proB"/>
    <property type="match status" value="1"/>
</dbReference>
<dbReference type="GO" id="GO:0055129">
    <property type="term" value="P:L-proline biosynthetic process"/>
    <property type="evidence" value="ECO:0007669"/>
    <property type="project" value="UniProtKB-UniRule"/>
</dbReference>
<evidence type="ECO:0000256" key="1">
    <source>
        <dbReference type="ARBA" id="ARBA00022490"/>
    </source>
</evidence>
<dbReference type="UniPathway" id="UPA00098">
    <property type="reaction ID" value="UER00359"/>
</dbReference>
<dbReference type="GO" id="GO:0004349">
    <property type="term" value="F:glutamate 5-kinase activity"/>
    <property type="evidence" value="ECO:0007669"/>
    <property type="project" value="UniProtKB-UniRule"/>
</dbReference>
<dbReference type="InterPro" id="IPR011529">
    <property type="entry name" value="Glu_5kinase"/>
</dbReference>
<comment type="caution">
    <text evidence="10">The sequence shown here is derived from an EMBL/GenBank/DDBJ whole genome shotgun (WGS) entry which is preliminary data.</text>
</comment>
<evidence type="ECO:0000256" key="3">
    <source>
        <dbReference type="ARBA" id="ARBA00022650"/>
    </source>
</evidence>
<feature type="binding site" evidence="8">
    <location>
        <begin position="219"/>
        <end position="225"/>
    </location>
    <ligand>
        <name>ATP</name>
        <dbReference type="ChEBI" id="CHEBI:30616"/>
    </ligand>
</feature>
<dbReference type="GO" id="GO:0005524">
    <property type="term" value="F:ATP binding"/>
    <property type="evidence" value="ECO:0007669"/>
    <property type="project" value="UniProtKB-KW"/>
</dbReference>
<dbReference type="InterPro" id="IPR001048">
    <property type="entry name" value="Asp/Glu/Uridylate_kinase"/>
</dbReference>
<keyword evidence="3 8" id="KW-0641">Proline biosynthesis</keyword>
<comment type="subcellular location">
    <subcellularLocation>
        <location evidence="8">Cytoplasm</location>
    </subcellularLocation>
</comment>
<evidence type="ECO:0000256" key="7">
    <source>
        <dbReference type="ARBA" id="ARBA00022840"/>
    </source>
</evidence>
<dbReference type="InterPro" id="IPR019797">
    <property type="entry name" value="Glutamate_5-kinase_CS"/>
</dbReference>
<dbReference type="Pfam" id="PF01472">
    <property type="entry name" value="PUA"/>
    <property type="match status" value="1"/>
</dbReference>
<feature type="binding site" evidence="8">
    <location>
        <position position="58"/>
    </location>
    <ligand>
        <name>substrate</name>
    </ligand>
</feature>
<dbReference type="CDD" id="cd21157">
    <property type="entry name" value="PUA_G5K"/>
    <property type="match status" value="1"/>
</dbReference>
<name>A0A1E5L2V2_9FIRM</name>
<comment type="function">
    <text evidence="8">Catalyzes the transfer of a phosphate group to glutamate to form L-glutamate 5-phosphate.</text>
</comment>
<dbReference type="AlphaFoldDB" id="A0A1E5L2V2"/>
<accession>A0A1E5L2V2</accession>
<keyword evidence="5 8" id="KW-0547">Nucleotide-binding</keyword>
<dbReference type="SUPFAM" id="SSF53633">
    <property type="entry name" value="Carbamate kinase-like"/>
    <property type="match status" value="1"/>
</dbReference>
<evidence type="ECO:0000256" key="5">
    <source>
        <dbReference type="ARBA" id="ARBA00022741"/>
    </source>
</evidence>